<evidence type="ECO:0000256" key="3">
    <source>
        <dbReference type="ARBA" id="ARBA00022833"/>
    </source>
</evidence>
<dbReference type="GO" id="GO:0008270">
    <property type="term" value="F:zinc ion binding"/>
    <property type="evidence" value="ECO:0007669"/>
    <property type="project" value="UniProtKB-KW"/>
</dbReference>
<evidence type="ECO:0000313" key="8">
    <source>
        <dbReference type="EMBL" id="CUC10761.1"/>
    </source>
</evidence>
<keyword evidence="3" id="KW-0862">Zinc</keyword>
<keyword evidence="6" id="KW-0812">Transmembrane</keyword>
<accession>A0A0K6SAQ9</accession>
<proteinExistence type="predicted"/>
<evidence type="ECO:0000259" key="7">
    <source>
        <dbReference type="PROSITE" id="PS50865"/>
    </source>
</evidence>
<feature type="region of interest" description="Disordered" evidence="5">
    <location>
        <begin position="191"/>
        <end position="224"/>
    </location>
</feature>
<dbReference type="EMBL" id="CDMZ01005646">
    <property type="protein sequence ID" value="CUC10761.1"/>
    <property type="molecule type" value="Genomic_DNA"/>
</dbReference>
<feature type="compositionally biased region" description="Low complexity" evidence="5">
    <location>
        <begin position="480"/>
        <end position="491"/>
    </location>
</feature>
<protein>
    <recommendedName>
        <fullName evidence="7">MYND-type domain-containing protein</fullName>
    </recommendedName>
</protein>
<sequence>MLPGIVVKRQKCDGCNSFHVAPTKAMIGKEKVLSEKLGMKVAPVFACSRCKCSYYCSKECQKKDWSSHKKDCFLCFPADAELLDSSDLDTAQYNAIVEREKEEFKEIFKGDMSMEAKAFSHLFPHGVGYWGSQDKPVRFGEYVQQRLRDPGEDFGSSEEWMAWALLIERTIRKNILKKLARARGLRDTVSGSLNNPSALKGKSEEKNQNKKTNHKTEIIPTPGLQNPKLSDSVLTRGAFLMGVQCLCTLMRAVAGFLSSSLTWPYLIISQIEILVVRTGVFLNFGRFFRDYSLKEGLVFVALRLFAENIPSNWGGMSEGMRWPPTGAWGGGGTGNSEMETKGYNVISACHQVLLYGVWLMICMLVLLRTRVASPVATAGLNLGFVSALGPLMLAFGGVGTPVVGLLRFLGLGLASNPSLLVSAMRFVRLEVREKRTVDMEAERIRKLREKMKNAEVSVQGMPSPSHSHSHSHTGIPGKCPAGHSHGPAAPATKGEKVN</sequence>
<evidence type="ECO:0000256" key="2">
    <source>
        <dbReference type="ARBA" id="ARBA00022771"/>
    </source>
</evidence>
<evidence type="ECO:0000256" key="5">
    <source>
        <dbReference type="SAM" id="MobiDB-lite"/>
    </source>
</evidence>
<keyword evidence="6" id="KW-0472">Membrane</keyword>
<dbReference type="SUPFAM" id="SSF144232">
    <property type="entry name" value="HIT/MYND zinc finger-like"/>
    <property type="match status" value="1"/>
</dbReference>
<dbReference type="AlphaFoldDB" id="A0A0K6SAQ9"/>
<keyword evidence="1" id="KW-0479">Metal-binding</keyword>
<dbReference type="PROSITE" id="PS50865">
    <property type="entry name" value="ZF_MYND_2"/>
    <property type="match status" value="1"/>
</dbReference>
<feature type="transmembrane region" description="Helical" evidence="6">
    <location>
        <begin position="345"/>
        <end position="367"/>
    </location>
</feature>
<feature type="transmembrane region" description="Helical" evidence="6">
    <location>
        <begin position="379"/>
        <end position="399"/>
    </location>
</feature>
<organism evidence="8">
    <name type="scientific">Chromera velia CCMP2878</name>
    <dbReference type="NCBI Taxonomy" id="1169474"/>
    <lineage>
        <taxon>Eukaryota</taxon>
        <taxon>Sar</taxon>
        <taxon>Alveolata</taxon>
        <taxon>Colpodellida</taxon>
        <taxon>Chromeraceae</taxon>
        <taxon>Chromera</taxon>
    </lineage>
</organism>
<evidence type="ECO:0000256" key="1">
    <source>
        <dbReference type="ARBA" id="ARBA00022723"/>
    </source>
</evidence>
<dbReference type="InterPro" id="IPR002893">
    <property type="entry name" value="Znf_MYND"/>
</dbReference>
<dbReference type="Gene3D" id="6.10.140.2220">
    <property type="match status" value="1"/>
</dbReference>
<evidence type="ECO:0000256" key="4">
    <source>
        <dbReference type="PROSITE-ProRule" id="PRU00134"/>
    </source>
</evidence>
<dbReference type="Pfam" id="PF01753">
    <property type="entry name" value="zf-MYND"/>
    <property type="match status" value="1"/>
</dbReference>
<feature type="domain" description="MYND-type" evidence="7">
    <location>
        <begin position="12"/>
        <end position="72"/>
    </location>
</feature>
<dbReference type="VEuPathDB" id="CryptoDB:Cvel_11899"/>
<name>A0A0K6SAQ9_9ALVE</name>
<keyword evidence="6" id="KW-1133">Transmembrane helix</keyword>
<feature type="region of interest" description="Disordered" evidence="5">
    <location>
        <begin position="456"/>
        <end position="498"/>
    </location>
</feature>
<gene>
    <name evidence="8" type="ORF">Cvel_11899.t2.CR1</name>
</gene>
<evidence type="ECO:0000256" key="6">
    <source>
        <dbReference type="SAM" id="Phobius"/>
    </source>
</evidence>
<reference evidence="8" key="1">
    <citation type="submission" date="2014-11" db="EMBL/GenBank/DDBJ databases">
        <title>Molecular phylogeny of cliff fern family Woodsiaceae with morphological implications.</title>
        <authorList>
            <person name="Shao Y.-Z."/>
            <person name="Wei R."/>
            <person name="Zhang X.-C."/>
        </authorList>
    </citation>
    <scope>NUCLEOTIDE SEQUENCE</scope>
</reference>
<keyword evidence="2 4" id="KW-0863">Zinc-finger</keyword>